<evidence type="ECO:0000256" key="5">
    <source>
        <dbReference type="ARBA" id="ARBA00023284"/>
    </source>
</evidence>
<dbReference type="Proteomes" id="UP001370348">
    <property type="component" value="Chromosome"/>
</dbReference>
<gene>
    <name evidence="7" type="ORF">LZC94_15630</name>
</gene>
<keyword evidence="8" id="KW-1185">Reference proteome</keyword>
<keyword evidence="3" id="KW-0560">Oxidoreductase</keyword>
<dbReference type="EMBL" id="CP089984">
    <property type="protein sequence ID" value="WXB18656.1"/>
    <property type="molecule type" value="Genomic_DNA"/>
</dbReference>
<evidence type="ECO:0000313" key="7">
    <source>
        <dbReference type="EMBL" id="WXB18656.1"/>
    </source>
</evidence>
<evidence type="ECO:0000256" key="2">
    <source>
        <dbReference type="ARBA" id="ARBA00022862"/>
    </source>
</evidence>
<evidence type="ECO:0000313" key="8">
    <source>
        <dbReference type="Proteomes" id="UP001370348"/>
    </source>
</evidence>
<keyword evidence="4" id="KW-1015">Disulfide bond</keyword>
<protein>
    <submittedName>
        <fullName evidence="7">Peroxiredoxin</fullName>
    </submittedName>
</protein>
<proteinExistence type="predicted"/>
<evidence type="ECO:0000256" key="1">
    <source>
        <dbReference type="ARBA" id="ARBA00022559"/>
    </source>
</evidence>
<dbReference type="PROSITE" id="PS51352">
    <property type="entry name" value="THIOREDOXIN_2"/>
    <property type="match status" value="1"/>
</dbReference>
<accession>A0ABZ2M818</accession>
<dbReference type="Gene3D" id="3.40.30.10">
    <property type="entry name" value="Glutaredoxin"/>
    <property type="match status" value="1"/>
</dbReference>
<keyword evidence="5" id="KW-0676">Redox-active center</keyword>
<evidence type="ECO:0000256" key="4">
    <source>
        <dbReference type="ARBA" id="ARBA00023157"/>
    </source>
</evidence>
<dbReference type="InterPro" id="IPR050924">
    <property type="entry name" value="Peroxiredoxin_BCP/PrxQ"/>
</dbReference>
<dbReference type="SUPFAM" id="SSF52833">
    <property type="entry name" value="Thioredoxin-like"/>
    <property type="match status" value="1"/>
</dbReference>
<dbReference type="PANTHER" id="PTHR42801">
    <property type="entry name" value="THIOREDOXIN-DEPENDENT PEROXIDE REDUCTASE"/>
    <property type="match status" value="1"/>
</dbReference>
<keyword evidence="2" id="KW-0049">Antioxidant</keyword>
<keyword evidence="1" id="KW-0575">Peroxidase</keyword>
<sequence>MNRGVAHVTSHGMDTDVSILPSNLPIPTDDGACDHLPGAPLPRVLLPSTAGGTVDLSAIARTTVLYIYPISGPTNDDLPDGWDAIPGARGCTPQACAFRDHHRELESLDASVYGLSTQSTAYQMSEIARLHLPFPLLSDELLQFATALRLPHIGVKVQGRTVLKRVTLVCGAGVIRKVFYPVFPPDKNADEVIAWLKANPSRSAS</sequence>
<dbReference type="InterPro" id="IPR036249">
    <property type="entry name" value="Thioredoxin-like_sf"/>
</dbReference>
<dbReference type="CDD" id="cd03017">
    <property type="entry name" value="PRX_BCP"/>
    <property type="match status" value="1"/>
</dbReference>
<dbReference type="PANTHER" id="PTHR42801:SF21">
    <property type="entry name" value="BCPB PROTEIN"/>
    <property type="match status" value="1"/>
</dbReference>
<reference evidence="7 8" key="1">
    <citation type="submission" date="2021-12" db="EMBL/GenBank/DDBJ databases">
        <title>Discovery of the Pendulisporaceae a myxobacterial family with distinct sporulation behavior and unique specialized metabolism.</title>
        <authorList>
            <person name="Garcia R."/>
            <person name="Popoff A."/>
            <person name="Bader C.D."/>
            <person name="Loehr J."/>
            <person name="Walesch S."/>
            <person name="Walt C."/>
            <person name="Boldt J."/>
            <person name="Bunk B."/>
            <person name="Haeckl F.J.F.P.J."/>
            <person name="Gunesch A.P."/>
            <person name="Birkelbach J."/>
            <person name="Nuebel U."/>
            <person name="Pietschmann T."/>
            <person name="Bach T."/>
            <person name="Mueller R."/>
        </authorList>
    </citation>
    <scope>NUCLEOTIDE SEQUENCE [LARGE SCALE GENOMIC DNA]</scope>
    <source>
        <strain evidence="7 8">MSr11954</strain>
    </source>
</reference>
<name>A0ABZ2M818_9BACT</name>
<feature type="domain" description="Thioredoxin" evidence="6">
    <location>
        <begin position="35"/>
        <end position="201"/>
    </location>
</feature>
<dbReference type="InterPro" id="IPR013766">
    <property type="entry name" value="Thioredoxin_domain"/>
</dbReference>
<dbReference type="Pfam" id="PF08534">
    <property type="entry name" value="Redoxin"/>
    <property type="match status" value="1"/>
</dbReference>
<dbReference type="InterPro" id="IPR013740">
    <property type="entry name" value="Redoxin"/>
</dbReference>
<dbReference type="RefSeq" id="WP_394828288.1">
    <property type="nucleotide sequence ID" value="NZ_CP089984.1"/>
</dbReference>
<evidence type="ECO:0000256" key="3">
    <source>
        <dbReference type="ARBA" id="ARBA00023002"/>
    </source>
</evidence>
<evidence type="ECO:0000259" key="6">
    <source>
        <dbReference type="PROSITE" id="PS51352"/>
    </source>
</evidence>
<organism evidence="7 8">
    <name type="scientific">Pendulispora albinea</name>
    <dbReference type="NCBI Taxonomy" id="2741071"/>
    <lineage>
        <taxon>Bacteria</taxon>
        <taxon>Pseudomonadati</taxon>
        <taxon>Myxococcota</taxon>
        <taxon>Myxococcia</taxon>
        <taxon>Myxococcales</taxon>
        <taxon>Sorangiineae</taxon>
        <taxon>Pendulisporaceae</taxon>
        <taxon>Pendulispora</taxon>
    </lineage>
</organism>